<organism evidence="1">
    <name type="scientific">freshwater metagenome</name>
    <dbReference type="NCBI Taxonomy" id="449393"/>
    <lineage>
        <taxon>unclassified sequences</taxon>
        <taxon>metagenomes</taxon>
        <taxon>ecological metagenomes</taxon>
    </lineage>
</organism>
<protein>
    <submittedName>
        <fullName evidence="1">Unannotated protein</fullName>
    </submittedName>
</protein>
<evidence type="ECO:0000313" key="1">
    <source>
        <dbReference type="EMBL" id="CAB4960711.1"/>
    </source>
</evidence>
<proteinExistence type="predicted"/>
<dbReference type="EMBL" id="CAFBMK010000482">
    <property type="protein sequence ID" value="CAB4960711.1"/>
    <property type="molecule type" value="Genomic_DNA"/>
</dbReference>
<reference evidence="1" key="1">
    <citation type="submission" date="2020-05" db="EMBL/GenBank/DDBJ databases">
        <authorList>
            <person name="Chiriac C."/>
            <person name="Salcher M."/>
            <person name="Ghai R."/>
            <person name="Kavagutti S V."/>
        </authorList>
    </citation>
    <scope>NUCLEOTIDE SEQUENCE</scope>
</reference>
<name>A0A6J7KYC2_9ZZZZ</name>
<accession>A0A6J7KYC2</accession>
<gene>
    <name evidence="1" type="ORF">UFOPK3564_04043</name>
</gene>
<dbReference type="AlphaFoldDB" id="A0A6J7KYC2"/>
<sequence length="396" mass="42305">MRAQPFSLGTDDEGHLERALTAAVELVRSELASTDGGPWAAAALYVWDQEPALLPATMGLCSVAARGRAVREDDRERREGYAWTPAEWGALGEFGLEYDKGTAETDERLAEALDDESGEVPAWVAGEVCRRLMATSLPNVTPDFVVYPFAGHDDGTLLSDIEDLVPAPARAALAAAGLLPGPSSPVIDAGAGSVAADPLVDDLVDVVVERLIAVLGAETTDGPWPAMAVRVRNDGGVLPDSLKLCPPARRAEALALRLPGSRALEILGRLETAWVDDWWHPTSGEPEDDGWGDEIETRLEWSAEDEARGQQARTRLADAGEDDPASWLVDEACRRLNRLRPAHTTPDFVAYAHGESGGMAVEIAGAVLRAGTPEVIAGLIDAGLLVDSLERIQRLY</sequence>